<accession>A0A432G2W0</accession>
<proteinExistence type="predicted"/>
<dbReference type="AlphaFoldDB" id="A0A432G2W0"/>
<feature type="transmembrane region" description="Helical" evidence="1">
    <location>
        <begin position="219"/>
        <end position="249"/>
    </location>
</feature>
<feature type="transmembrane region" description="Helical" evidence="1">
    <location>
        <begin position="488"/>
        <end position="506"/>
    </location>
</feature>
<sequence length="546" mass="59804">MHRFTKIFVTVLILGLISSALYASKGSNSTPFPVPLSCYSEDYGSPNFLAERCDQVHGSEGFRDPEGASIVEILSHRISANPFNLVVSLIFLIAILHTFMANKLTAKAHQIHEEHDERMKAAGASEEEIKHDIPFKAELFHFLGEVEVVFGMWVIALLFVTIGFFDWTTFKNYMVYDRVFIEPMFVVVIMAIASTRPVVKVSEQLLGLAAGLGGHSKAAWWFSILLIAPLLGSFITEPAAITIAALLLANQFYKHRPSSGFAYATIGLLFVNISVGGTLTHFAAPPVLMVATTWDWSMGFMAANFGWKAALGILISNVLYFIVFRGQFAKMGKDEVKEASAEFHTPEVQKLKPGQMSHDEFEAMWAERETTIPWWVTLVHLCFLAWTVYTAHYPALFIPGLLFFLGFMSLTATHQNKVELKGPIMVGFFLGGLIIHGGLQAWWIAPVLGSLAEVPLMLTATILTAFNDNAAITYLATLVPNLAEASKYAVVAGAVTGGGLTVIANAPNPAGQSILGRFFEHGVNPLKLLIAALVPTIIMGLCFMIL</sequence>
<dbReference type="Proteomes" id="UP000286801">
    <property type="component" value="Unassembled WGS sequence"/>
</dbReference>
<gene>
    <name evidence="2" type="ORF">DSY97_08635</name>
</gene>
<dbReference type="EMBL" id="QNZL01000230">
    <property type="protein sequence ID" value="RTZ78002.1"/>
    <property type="molecule type" value="Genomic_DNA"/>
</dbReference>
<feature type="transmembrane region" description="Helical" evidence="1">
    <location>
        <begin position="456"/>
        <end position="476"/>
    </location>
</feature>
<comment type="caution">
    <text evidence="2">The sequence shown here is derived from an EMBL/GenBank/DDBJ whole genome shotgun (WGS) entry which is preliminary data.</text>
</comment>
<evidence type="ECO:0000256" key="1">
    <source>
        <dbReference type="SAM" id="Phobius"/>
    </source>
</evidence>
<feature type="transmembrane region" description="Helical" evidence="1">
    <location>
        <begin position="526"/>
        <end position="545"/>
    </location>
</feature>
<feature type="transmembrane region" description="Helical" evidence="1">
    <location>
        <begin position="261"/>
        <end position="284"/>
    </location>
</feature>
<protein>
    <recommendedName>
        <fullName evidence="4">Na+/H+ antiporter</fullName>
    </recommendedName>
</protein>
<keyword evidence="1" id="KW-1133">Transmembrane helix</keyword>
<evidence type="ECO:0008006" key="4">
    <source>
        <dbReference type="Google" id="ProtNLM"/>
    </source>
</evidence>
<dbReference type="InterPro" id="IPR009978">
    <property type="entry name" value="Na_H_antiport_3"/>
</dbReference>
<evidence type="ECO:0000313" key="2">
    <source>
        <dbReference type="EMBL" id="RTZ78002.1"/>
    </source>
</evidence>
<keyword evidence="1" id="KW-0812">Transmembrane</keyword>
<feature type="transmembrane region" description="Helical" evidence="1">
    <location>
        <begin position="424"/>
        <end position="444"/>
    </location>
</feature>
<name>A0A432G2W0_9DELT</name>
<feature type="transmembrane region" description="Helical" evidence="1">
    <location>
        <begin position="148"/>
        <end position="167"/>
    </location>
</feature>
<dbReference type="Pfam" id="PF07399">
    <property type="entry name" value="Na_H_antiport_3"/>
    <property type="match status" value="1"/>
</dbReference>
<feature type="transmembrane region" description="Helical" evidence="1">
    <location>
        <begin position="372"/>
        <end position="389"/>
    </location>
</feature>
<keyword evidence="1" id="KW-0472">Membrane</keyword>
<reference evidence="2 3" key="1">
    <citation type="submission" date="2018-06" db="EMBL/GenBank/DDBJ databases">
        <title>Combined omics and stable isotope probing to characterize newly discovered Mariana Back-Arc vent microbial communities.</title>
        <authorList>
            <person name="Trembath-Reichert E."/>
            <person name="Huber J.A."/>
        </authorList>
    </citation>
    <scope>NUCLEOTIDE SEQUENCE [LARGE SCALE GENOMIC DNA]</scope>
    <source>
        <strain evidence="2">MAG 63_1</strain>
    </source>
</reference>
<evidence type="ECO:0000313" key="3">
    <source>
        <dbReference type="Proteomes" id="UP000286801"/>
    </source>
</evidence>
<feature type="transmembrane region" description="Helical" evidence="1">
    <location>
        <begin position="304"/>
        <end position="323"/>
    </location>
</feature>
<feature type="transmembrane region" description="Helical" evidence="1">
    <location>
        <begin position="395"/>
        <end position="412"/>
    </location>
</feature>
<organism evidence="2 3">
    <name type="scientific">SAR324 cluster bacterium</name>
    <dbReference type="NCBI Taxonomy" id="2024889"/>
    <lineage>
        <taxon>Bacteria</taxon>
        <taxon>Deltaproteobacteria</taxon>
        <taxon>SAR324 cluster</taxon>
    </lineage>
</organism>